<dbReference type="RefSeq" id="WP_011833162.1">
    <property type="nucleotide sequence ID" value="NC_008942.1"/>
</dbReference>
<dbReference type="PROSITE" id="PS51257">
    <property type="entry name" value="PROKAR_LIPOPROTEIN"/>
    <property type="match status" value="1"/>
</dbReference>
<dbReference type="EMBL" id="CP000559">
    <property type="protein sequence ID" value="ABN06961.1"/>
    <property type="molecule type" value="Genomic_DNA"/>
</dbReference>
<sequence>MNSKLLFGMLITLIVCISAAGCTAAPNDPAPYELAGTWVSVDGGSPVISDLTLVCYDNGTAKLIGSISGGGMSKTLNANLKWEYVSGNQYVGKSGDNSLPISLSGNTIKITVNPKKLGIADIDIDYELSMNRLASSPDALVGLWNGTIEGTVSNEVMIDFLKDGTGSISVIYYLDGIEKQEKKDMAWEYVDGNKYQATYDSNTVSLELFGDVLTISLIPSEFIPGTSNSPVTVLTKSFILPTPYIESPV</sequence>
<name>A2SRK5_METLZ</name>
<accession>A2SRK5</accession>
<evidence type="ECO:0000313" key="1">
    <source>
        <dbReference type="EMBL" id="ABN06961.1"/>
    </source>
</evidence>
<dbReference type="GeneID" id="4796156"/>
<dbReference type="Proteomes" id="UP000000365">
    <property type="component" value="Chromosome"/>
</dbReference>
<reference evidence="1 2" key="1">
    <citation type="journal article" date="2009" name="Stand. Genomic Sci.">
        <title>Complete genome sequence of Methanocorpusculum labreanum type strain Z.</title>
        <authorList>
            <person name="Anderson I.J."/>
            <person name="Sieprawska-Lupa M."/>
            <person name="Goltsman E."/>
            <person name="Lapidus A."/>
            <person name="Copeland A."/>
            <person name="Glavina Del Rio T."/>
            <person name="Tice H."/>
            <person name="Dalin E."/>
            <person name="Barry K."/>
            <person name="Pitluck S."/>
            <person name="Hauser L."/>
            <person name="Land M."/>
            <person name="Lucas S."/>
            <person name="Richardson P."/>
            <person name="Whitman W.B."/>
            <person name="Kyrpides N.C."/>
        </authorList>
    </citation>
    <scope>NUCLEOTIDE SEQUENCE [LARGE SCALE GENOMIC DNA]</scope>
    <source>
        <strain evidence="2">ATCC 43576 / DSM 4855 / Z</strain>
    </source>
</reference>
<proteinExistence type="predicted"/>
<protein>
    <submittedName>
        <fullName evidence="1">Uncharacterized protein</fullName>
    </submittedName>
</protein>
<gene>
    <name evidence="1" type="ordered locus">Mlab_0790</name>
</gene>
<organism evidence="1 2">
    <name type="scientific">Methanocorpusculum labreanum (strain ATCC 43576 / DSM 4855 / Z)</name>
    <dbReference type="NCBI Taxonomy" id="410358"/>
    <lineage>
        <taxon>Archaea</taxon>
        <taxon>Methanobacteriati</taxon>
        <taxon>Methanobacteriota</taxon>
        <taxon>Stenosarchaea group</taxon>
        <taxon>Methanomicrobia</taxon>
        <taxon>Methanomicrobiales</taxon>
        <taxon>Methanocorpusculaceae</taxon>
        <taxon>Methanocorpusculum</taxon>
    </lineage>
</organism>
<dbReference type="KEGG" id="mla:Mlab_0790"/>
<dbReference type="AlphaFoldDB" id="A2SRK5"/>
<keyword evidence="2" id="KW-1185">Reference proteome</keyword>
<dbReference type="HOGENOM" id="CLU_1113878_0_0_2"/>
<evidence type="ECO:0000313" key="2">
    <source>
        <dbReference type="Proteomes" id="UP000000365"/>
    </source>
</evidence>
<dbReference type="STRING" id="410358.Mlab_0790"/>